<dbReference type="AlphaFoldDB" id="A0A9D3TFX1"/>
<evidence type="ECO:0000313" key="1">
    <source>
        <dbReference type="EMBL" id="KAG7477230.1"/>
    </source>
</evidence>
<sequence length="91" mass="10446">MGLQVEIHLCICRPIQHSVSIMEFTDDEKKWLEEISSEVPESGKLTPHEQLLHDLAKPESVLEEVLFEFMACVRFGLLTDYLFSSTSKTYA</sequence>
<gene>
    <name evidence="1" type="ORF">MATL_G00091990</name>
</gene>
<evidence type="ECO:0000313" key="2">
    <source>
        <dbReference type="Proteomes" id="UP001046870"/>
    </source>
</evidence>
<proteinExistence type="predicted"/>
<organism evidence="1 2">
    <name type="scientific">Megalops atlanticus</name>
    <name type="common">Tarpon</name>
    <name type="synonym">Clupea gigantea</name>
    <dbReference type="NCBI Taxonomy" id="7932"/>
    <lineage>
        <taxon>Eukaryota</taxon>
        <taxon>Metazoa</taxon>
        <taxon>Chordata</taxon>
        <taxon>Craniata</taxon>
        <taxon>Vertebrata</taxon>
        <taxon>Euteleostomi</taxon>
        <taxon>Actinopterygii</taxon>
        <taxon>Neopterygii</taxon>
        <taxon>Teleostei</taxon>
        <taxon>Elopiformes</taxon>
        <taxon>Megalopidae</taxon>
        <taxon>Megalops</taxon>
    </lineage>
</organism>
<name>A0A9D3TFX1_MEGAT</name>
<keyword evidence="2" id="KW-1185">Reference proteome</keyword>
<comment type="caution">
    <text evidence="1">The sequence shown here is derived from an EMBL/GenBank/DDBJ whole genome shotgun (WGS) entry which is preliminary data.</text>
</comment>
<dbReference type="EMBL" id="JAFDVH010000006">
    <property type="protein sequence ID" value="KAG7477230.1"/>
    <property type="molecule type" value="Genomic_DNA"/>
</dbReference>
<dbReference type="OrthoDB" id="8944611at2759"/>
<accession>A0A9D3TFX1</accession>
<dbReference type="Proteomes" id="UP001046870">
    <property type="component" value="Chromosome 6"/>
</dbReference>
<protein>
    <submittedName>
        <fullName evidence="1">Uncharacterized protein</fullName>
    </submittedName>
</protein>
<reference evidence="1" key="1">
    <citation type="submission" date="2021-01" db="EMBL/GenBank/DDBJ databases">
        <authorList>
            <person name="Zahm M."/>
            <person name="Roques C."/>
            <person name="Cabau C."/>
            <person name="Klopp C."/>
            <person name="Donnadieu C."/>
            <person name="Jouanno E."/>
            <person name="Lampietro C."/>
            <person name="Louis A."/>
            <person name="Herpin A."/>
            <person name="Echchiki A."/>
            <person name="Berthelot C."/>
            <person name="Parey E."/>
            <person name="Roest-Crollius H."/>
            <person name="Braasch I."/>
            <person name="Postlethwait J."/>
            <person name="Bobe J."/>
            <person name="Montfort J."/>
            <person name="Bouchez O."/>
            <person name="Begum T."/>
            <person name="Mejri S."/>
            <person name="Adams A."/>
            <person name="Chen W.-J."/>
            <person name="Guiguen Y."/>
        </authorList>
    </citation>
    <scope>NUCLEOTIDE SEQUENCE</scope>
    <source>
        <strain evidence="1">YG-15Mar2019-1</strain>
        <tissue evidence="1">Brain</tissue>
    </source>
</reference>